<sequence length="125" mass="14037">MSTISACKAALTALETTRGKIPQNLVSSLSDESMSPADERQLLDRRQEALRAHLSNMRAALRIVRKKQQSFLTFVTSSSNSEVDNEAYIDYMQQSKIEDATVAAEALIHTLHTDLEEDVLKHFAW</sequence>
<proteinExistence type="predicted"/>
<dbReference type="Proteomes" id="UP000025227">
    <property type="component" value="Unplaced"/>
</dbReference>
<keyword evidence="1" id="KW-1185">Reference proteome</keyword>
<dbReference type="AlphaFoldDB" id="A0A7I4XUS9"/>
<name>A0A7I4XUS9_HAECO</name>
<reference evidence="2" key="1">
    <citation type="submission" date="2020-12" db="UniProtKB">
        <authorList>
            <consortium name="WormBaseParasite"/>
        </authorList>
    </citation>
    <scope>IDENTIFICATION</scope>
    <source>
        <strain evidence="2">MHco3</strain>
    </source>
</reference>
<dbReference type="WBParaSite" id="HCON_00013820-00001">
    <property type="protein sequence ID" value="HCON_00013820-00001"/>
    <property type="gene ID" value="HCON_00013820"/>
</dbReference>
<protein>
    <submittedName>
        <fullName evidence="2">Uncharacterized protein</fullName>
    </submittedName>
</protein>
<evidence type="ECO:0000313" key="1">
    <source>
        <dbReference type="Proteomes" id="UP000025227"/>
    </source>
</evidence>
<accession>A0A7I4XUS9</accession>
<evidence type="ECO:0000313" key="2">
    <source>
        <dbReference type="WBParaSite" id="HCON_00013820-00001"/>
    </source>
</evidence>
<organism evidence="1 2">
    <name type="scientific">Haemonchus contortus</name>
    <name type="common">Barber pole worm</name>
    <dbReference type="NCBI Taxonomy" id="6289"/>
    <lineage>
        <taxon>Eukaryota</taxon>
        <taxon>Metazoa</taxon>
        <taxon>Ecdysozoa</taxon>
        <taxon>Nematoda</taxon>
        <taxon>Chromadorea</taxon>
        <taxon>Rhabditida</taxon>
        <taxon>Rhabditina</taxon>
        <taxon>Rhabditomorpha</taxon>
        <taxon>Strongyloidea</taxon>
        <taxon>Trichostrongylidae</taxon>
        <taxon>Haemonchus</taxon>
    </lineage>
</organism>